<keyword evidence="4 6" id="KW-1133">Transmembrane helix</keyword>
<proteinExistence type="predicted"/>
<evidence type="ECO:0000256" key="1">
    <source>
        <dbReference type="ARBA" id="ARBA00004651"/>
    </source>
</evidence>
<dbReference type="PANTHER" id="PTHR23513:SF6">
    <property type="entry name" value="MAJOR FACILITATOR SUPERFAMILY ASSOCIATED DOMAIN-CONTAINING PROTEIN"/>
    <property type="match status" value="1"/>
</dbReference>
<keyword evidence="5 6" id="KW-0472">Membrane</keyword>
<feature type="transmembrane region" description="Helical" evidence="6">
    <location>
        <begin position="21"/>
        <end position="44"/>
    </location>
</feature>
<dbReference type="GO" id="GO:0005886">
    <property type="term" value="C:plasma membrane"/>
    <property type="evidence" value="ECO:0007669"/>
    <property type="project" value="UniProtKB-SubCell"/>
</dbReference>
<dbReference type="Gene3D" id="1.20.1250.20">
    <property type="entry name" value="MFS general substrate transporter like domains"/>
    <property type="match status" value="1"/>
</dbReference>
<evidence type="ECO:0000313" key="8">
    <source>
        <dbReference type="Proteomes" id="UP000319825"/>
    </source>
</evidence>
<dbReference type="SUPFAM" id="SSF103473">
    <property type="entry name" value="MFS general substrate transporter"/>
    <property type="match status" value="1"/>
</dbReference>
<keyword evidence="3 6" id="KW-0812">Transmembrane</keyword>
<name>A0A562I9Z9_MICOL</name>
<keyword evidence="8" id="KW-1185">Reference proteome</keyword>
<feature type="transmembrane region" description="Helical" evidence="6">
    <location>
        <begin position="174"/>
        <end position="192"/>
    </location>
</feature>
<evidence type="ECO:0000256" key="2">
    <source>
        <dbReference type="ARBA" id="ARBA00022475"/>
    </source>
</evidence>
<evidence type="ECO:0000256" key="4">
    <source>
        <dbReference type="ARBA" id="ARBA00022989"/>
    </source>
</evidence>
<sequence length="239" mass="23477">MWREAWVGVVWVGRDRVVGRATGVGAITNLAISGLMAVLVLYALDVLHVPERAYGVFLAGVVLGGLAGALGAGRLAARYGTLPVLRLVLAGQTLALVGFALSRHPVPGGLALAGLAAGTSVWNSLSASYGQRHVPPALLGRVGAAQRVAGLLTAPVGAALAGLAGRAYGVAPVGWAAAATFALATVVGWRALRPAGDAPADVPAADVPAADVAAADVPAADVATADVAAAEPAARVGSG</sequence>
<keyword evidence="2" id="KW-1003">Cell membrane</keyword>
<dbReference type="EMBL" id="VLKE01000001">
    <property type="protein sequence ID" value="TWH67523.1"/>
    <property type="molecule type" value="Genomic_DNA"/>
</dbReference>
<gene>
    <name evidence="7" type="ORF">JD77_02500</name>
</gene>
<feature type="transmembrane region" description="Helical" evidence="6">
    <location>
        <begin position="84"/>
        <end position="102"/>
    </location>
</feature>
<accession>A0A562I9Z9</accession>
<feature type="transmembrane region" description="Helical" evidence="6">
    <location>
        <begin position="56"/>
        <end position="77"/>
    </location>
</feature>
<evidence type="ECO:0000313" key="7">
    <source>
        <dbReference type="EMBL" id="TWH67523.1"/>
    </source>
</evidence>
<evidence type="ECO:0000256" key="3">
    <source>
        <dbReference type="ARBA" id="ARBA00022692"/>
    </source>
</evidence>
<dbReference type="InterPro" id="IPR036259">
    <property type="entry name" value="MFS_trans_sf"/>
</dbReference>
<comment type="subcellular location">
    <subcellularLocation>
        <location evidence="1">Cell membrane</location>
        <topology evidence="1">Multi-pass membrane protein</topology>
    </subcellularLocation>
</comment>
<reference evidence="7 8" key="1">
    <citation type="submission" date="2019-07" db="EMBL/GenBank/DDBJ databases">
        <title>R&amp;d 2014.</title>
        <authorList>
            <person name="Klenk H.-P."/>
        </authorList>
    </citation>
    <scope>NUCLEOTIDE SEQUENCE [LARGE SCALE GENOMIC DNA]</scope>
    <source>
        <strain evidence="7 8">DSM 43868</strain>
    </source>
</reference>
<dbReference type="AlphaFoldDB" id="A0A562I9Z9"/>
<protein>
    <submittedName>
        <fullName evidence="7">FSR family fosmidomycin resistance protein-like MFS transporter</fullName>
    </submittedName>
</protein>
<comment type="caution">
    <text evidence="7">The sequence shown here is derived from an EMBL/GenBank/DDBJ whole genome shotgun (WGS) entry which is preliminary data.</text>
</comment>
<feature type="transmembrane region" description="Helical" evidence="6">
    <location>
        <begin position="108"/>
        <end position="127"/>
    </location>
</feature>
<evidence type="ECO:0000256" key="5">
    <source>
        <dbReference type="ARBA" id="ARBA00023136"/>
    </source>
</evidence>
<organism evidence="7 8">
    <name type="scientific">Micromonospora olivasterospora</name>
    <dbReference type="NCBI Taxonomy" id="1880"/>
    <lineage>
        <taxon>Bacteria</taxon>
        <taxon>Bacillati</taxon>
        <taxon>Actinomycetota</taxon>
        <taxon>Actinomycetes</taxon>
        <taxon>Micromonosporales</taxon>
        <taxon>Micromonosporaceae</taxon>
        <taxon>Micromonospora</taxon>
    </lineage>
</organism>
<evidence type="ECO:0000256" key="6">
    <source>
        <dbReference type="SAM" id="Phobius"/>
    </source>
</evidence>
<feature type="transmembrane region" description="Helical" evidence="6">
    <location>
        <begin position="148"/>
        <end position="168"/>
    </location>
</feature>
<dbReference type="Proteomes" id="UP000319825">
    <property type="component" value="Unassembled WGS sequence"/>
</dbReference>
<dbReference type="PANTHER" id="PTHR23513">
    <property type="entry name" value="INTEGRAL MEMBRANE EFFLUX PROTEIN-RELATED"/>
    <property type="match status" value="1"/>
</dbReference>